<dbReference type="EMBL" id="JJQC01000085">
    <property type="protein sequence ID" value="KKH21140.1"/>
    <property type="molecule type" value="Genomic_DNA"/>
</dbReference>
<evidence type="ECO:0000313" key="17">
    <source>
        <dbReference type="Proteomes" id="UP000034733"/>
    </source>
</evidence>
<dbReference type="EC" id="3.1.-.-" evidence="9"/>
<dbReference type="InterPro" id="IPR050646">
    <property type="entry name" value="Cas1"/>
</dbReference>
<comment type="function">
    <text evidence="9">CRISPR (clustered regularly interspaced short palindromic repeat), is an adaptive immune system that provides protection against mobile genetic elements (viruses, transposable elements and conjugative plasmids). CRISPR clusters contain spacers, sequences complementary to antecedent mobile elements, and target invading nucleic acids. CRISPR clusters are transcribed and processed into CRISPR RNA (crRNA). Acts as a dsDNA endonuclease. Involved in the integration of spacer DNA into the CRISPR cassette.</text>
</comment>
<evidence type="ECO:0000313" key="13">
    <source>
        <dbReference type="EMBL" id="KKH57108.1"/>
    </source>
</evidence>
<name>A0A0F8LXZ3_METMZ</name>
<dbReference type="GO" id="GO:0016787">
    <property type="term" value="F:hydrolase activity"/>
    <property type="evidence" value="ECO:0007669"/>
    <property type="project" value="UniProtKB-KW"/>
</dbReference>
<evidence type="ECO:0000256" key="3">
    <source>
        <dbReference type="ARBA" id="ARBA00022759"/>
    </source>
</evidence>
<organism evidence="12 14">
    <name type="scientific">Methanosarcina mazei</name>
    <name type="common">Methanosarcina frisia</name>
    <dbReference type="NCBI Taxonomy" id="2209"/>
    <lineage>
        <taxon>Archaea</taxon>
        <taxon>Methanobacteriati</taxon>
        <taxon>Methanobacteriota</taxon>
        <taxon>Stenosarchaea group</taxon>
        <taxon>Methanomicrobia</taxon>
        <taxon>Methanosarcinales</taxon>
        <taxon>Methanosarcinaceae</taxon>
        <taxon>Methanosarcina</taxon>
    </lineage>
</organism>
<dbReference type="GO" id="GO:0004519">
    <property type="term" value="F:endonuclease activity"/>
    <property type="evidence" value="ECO:0007669"/>
    <property type="project" value="UniProtKB-UniRule"/>
</dbReference>
<dbReference type="GO" id="GO:0003677">
    <property type="term" value="F:DNA binding"/>
    <property type="evidence" value="ECO:0007669"/>
    <property type="project" value="UniProtKB-KW"/>
</dbReference>
<protein>
    <recommendedName>
        <fullName evidence="9">CRISPR-associated endonuclease Cas1</fullName>
        <ecNumber evidence="9">3.1.-.-</ecNumber>
    </recommendedName>
</protein>
<reference evidence="14 15" key="1">
    <citation type="journal article" date="2015" name="ISME J.">
        <title>Genomic and phenotypic differentiation among Methanosarcina mazei populations from Columbia River sediment.</title>
        <authorList>
            <person name="Youngblut N.D."/>
            <person name="Wirth J.S."/>
            <person name="Henriksen J.R."/>
            <person name="Smith M."/>
            <person name="Simon H."/>
            <person name="Metcalf W.W."/>
            <person name="Whitaker R.J."/>
        </authorList>
    </citation>
    <scope>NUCLEOTIDE SEQUENCE [LARGE SCALE GENOMIC DNA]</scope>
    <source>
        <strain evidence="10 15">1.F.A.1A.3</strain>
        <strain evidence="11 17">1.F.A.1B.3</strain>
        <strain evidence="12 14">1.F.A.1B.4</strain>
        <strain evidence="13 16">1.H.A.2.6</strain>
    </source>
</reference>
<dbReference type="PATRIC" id="fig|2209.48.peg.2415"/>
<evidence type="ECO:0000313" key="15">
    <source>
        <dbReference type="Proteomes" id="UP000034064"/>
    </source>
</evidence>
<evidence type="ECO:0000313" key="16">
    <source>
        <dbReference type="Proteomes" id="UP000034450"/>
    </source>
</evidence>
<feature type="binding site" evidence="9">
    <location>
        <position position="162"/>
    </location>
    <ligand>
        <name>Mn(2+)</name>
        <dbReference type="ChEBI" id="CHEBI:29035"/>
    </ligand>
</feature>
<keyword evidence="3 9" id="KW-0255">Endonuclease</keyword>
<dbReference type="RefSeq" id="WP_080931896.1">
    <property type="nucleotide sequence ID" value="NZ_JJQA01000085.1"/>
</dbReference>
<dbReference type="EMBL" id="JJQA01000085">
    <property type="protein sequence ID" value="KKH15671.1"/>
    <property type="molecule type" value="Genomic_DNA"/>
</dbReference>
<dbReference type="EMBL" id="JJQN01000139">
    <property type="protein sequence ID" value="KKH57108.1"/>
    <property type="molecule type" value="Genomic_DNA"/>
</dbReference>
<keyword evidence="2 9" id="KW-0479">Metal-binding</keyword>
<keyword evidence="1 9" id="KW-0540">Nuclease</keyword>
<comment type="subunit">
    <text evidence="9">Homodimer, forms a heterotetramer with a Cas2 homodimer.</text>
</comment>
<evidence type="ECO:0000256" key="8">
    <source>
        <dbReference type="ARBA" id="ARBA00023211"/>
    </source>
</evidence>
<keyword evidence="8 9" id="KW-0464">Manganese</keyword>
<dbReference type="CDD" id="cd09634">
    <property type="entry name" value="Cas1_I-II-III"/>
    <property type="match status" value="1"/>
</dbReference>
<feature type="binding site" evidence="9">
    <location>
        <position position="242"/>
    </location>
    <ligand>
        <name>Mn(2+)</name>
        <dbReference type="ChEBI" id="CHEBI:29035"/>
    </ligand>
</feature>
<dbReference type="Gene3D" id="3.100.10.20">
    <property type="entry name" value="CRISPR-associated endonuclease Cas1, N-terminal domain"/>
    <property type="match status" value="1"/>
</dbReference>
<dbReference type="Gene3D" id="1.20.120.920">
    <property type="entry name" value="CRISPR-associated endonuclease Cas1, C-terminal domain"/>
    <property type="match status" value="1"/>
</dbReference>
<proteinExistence type="inferred from homology"/>
<keyword evidence="7 9" id="KW-0238">DNA-binding</keyword>
<evidence type="ECO:0000256" key="7">
    <source>
        <dbReference type="ARBA" id="ARBA00023125"/>
    </source>
</evidence>
<dbReference type="InterPro" id="IPR042206">
    <property type="entry name" value="CRISPR-assoc_Cas1_C"/>
</dbReference>
<dbReference type="Proteomes" id="UP000034064">
    <property type="component" value="Unassembled WGS sequence"/>
</dbReference>
<comment type="caution">
    <text evidence="12">The sequence shown here is derived from an EMBL/GenBank/DDBJ whole genome shotgun (WGS) entry which is preliminary data.</text>
</comment>
<accession>A0A0F8LXZ3</accession>
<dbReference type="Proteomes" id="UP000034733">
    <property type="component" value="Unassembled WGS sequence"/>
</dbReference>
<evidence type="ECO:0000256" key="5">
    <source>
        <dbReference type="ARBA" id="ARBA00022842"/>
    </source>
</evidence>
<dbReference type="InterPro" id="IPR002729">
    <property type="entry name" value="CRISPR-assoc_Cas1"/>
</dbReference>
<dbReference type="GO" id="GO:0046872">
    <property type="term" value="F:metal ion binding"/>
    <property type="evidence" value="ECO:0007669"/>
    <property type="project" value="UniProtKB-UniRule"/>
</dbReference>
<dbReference type="Proteomes" id="UP000034450">
    <property type="component" value="Unassembled WGS sequence"/>
</dbReference>
<gene>
    <name evidence="9" type="primary">cas1</name>
    <name evidence="10" type="ORF">DU44_11310</name>
    <name evidence="11" type="ORF">DU48_19300</name>
    <name evidence="12" type="ORF">DU65_02875</name>
    <name evidence="13" type="ORF">DU74_02165</name>
</gene>
<keyword evidence="4 9" id="KW-0378">Hydrolase</keyword>
<dbReference type="EMBL" id="JJQB01000104">
    <property type="protein sequence ID" value="KKH17928.1"/>
    <property type="molecule type" value="Genomic_DNA"/>
</dbReference>
<evidence type="ECO:0000256" key="6">
    <source>
        <dbReference type="ARBA" id="ARBA00023118"/>
    </source>
</evidence>
<evidence type="ECO:0000256" key="4">
    <source>
        <dbReference type="ARBA" id="ARBA00022801"/>
    </source>
</evidence>
<evidence type="ECO:0000313" key="12">
    <source>
        <dbReference type="EMBL" id="KKH21140.1"/>
    </source>
</evidence>
<dbReference type="HAMAP" id="MF_01470">
    <property type="entry name" value="Cas1"/>
    <property type="match status" value="1"/>
</dbReference>
<dbReference type="GO" id="GO:0051607">
    <property type="term" value="P:defense response to virus"/>
    <property type="evidence" value="ECO:0007669"/>
    <property type="project" value="UniProtKB-UniRule"/>
</dbReference>
<comment type="similarity">
    <text evidence="9">Belongs to the CRISPR-associated endonuclease Cas1 family.</text>
</comment>
<evidence type="ECO:0000313" key="14">
    <source>
        <dbReference type="Proteomes" id="UP000033987"/>
    </source>
</evidence>
<evidence type="ECO:0000256" key="2">
    <source>
        <dbReference type="ARBA" id="ARBA00022723"/>
    </source>
</evidence>
<comment type="cofactor">
    <cofactor evidence="9">
        <name>Mg(2+)</name>
        <dbReference type="ChEBI" id="CHEBI:18420"/>
    </cofactor>
    <cofactor evidence="9">
        <name>Mn(2+)</name>
        <dbReference type="ChEBI" id="CHEBI:29035"/>
    </cofactor>
</comment>
<feature type="binding site" evidence="9">
    <location>
        <position position="227"/>
    </location>
    <ligand>
        <name>Mn(2+)</name>
        <dbReference type="ChEBI" id="CHEBI:29035"/>
    </ligand>
</feature>
<dbReference type="NCBIfam" id="TIGR00287">
    <property type="entry name" value="cas1"/>
    <property type="match status" value="1"/>
</dbReference>
<keyword evidence="6 9" id="KW-0051">Antiviral defense</keyword>
<dbReference type="Pfam" id="PF01867">
    <property type="entry name" value="Cas_Cas1"/>
    <property type="match status" value="1"/>
</dbReference>
<evidence type="ECO:0000313" key="11">
    <source>
        <dbReference type="EMBL" id="KKH17928.1"/>
    </source>
</evidence>
<dbReference type="PANTHER" id="PTHR34353:SF2">
    <property type="entry name" value="CRISPR-ASSOCIATED ENDONUCLEASE CAS1 1"/>
    <property type="match status" value="1"/>
</dbReference>
<dbReference type="AlphaFoldDB" id="A0A0F8LXZ3"/>
<dbReference type="InterPro" id="IPR042211">
    <property type="entry name" value="CRISPR-assoc_Cas1_N"/>
</dbReference>
<dbReference type="Proteomes" id="UP000033987">
    <property type="component" value="Unassembled WGS sequence"/>
</dbReference>
<dbReference type="PANTHER" id="PTHR34353">
    <property type="entry name" value="CRISPR-ASSOCIATED ENDONUCLEASE CAS1 1"/>
    <property type="match status" value="1"/>
</dbReference>
<evidence type="ECO:0000256" key="1">
    <source>
        <dbReference type="ARBA" id="ARBA00022722"/>
    </source>
</evidence>
<evidence type="ECO:0000256" key="9">
    <source>
        <dbReference type="HAMAP-Rule" id="MF_01470"/>
    </source>
</evidence>
<sequence>MGNPLILNGYGIKITVDNGRLVIKNGNRSSEEKPESYYLQPNQKKITSILIYGQTGYISLEAFKWISLQNIQLNIFNWDGSLLSSVNQEKENNGKRKIAQYKAYIDEKRRFSIAQSLIKAKLGNSIKVLEFLPYPGIESDVISPSLRAIDKAKDIPELMGIEGDSAKLYWKEFMKAIPEKWGFVERSGREASDYTNAMLNYGYALLEAECLRVINTVGLDPCIGFLHEMRNEKRSLAYDLQEIFRGEIDVVVYKLLSKGYRVPKSDFLRMNNYSLRLREGGTDKLNKAYETRMNERIEYEGKLIPRRKVVERKGFELAEYVEGRRKDINFLY</sequence>
<dbReference type="GO" id="GO:0043571">
    <property type="term" value="P:maintenance of CRISPR repeat elements"/>
    <property type="evidence" value="ECO:0007669"/>
    <property type="project" value="UniProtKB-UniRule"/>
</dbReference>
<keyword evidence="5 9" id="KW-0460">Magnesium</keyword>
<evidence type="ECO:0000313" key="10">
    <source>
        <dbReference type="EMBL" id="KKH15671.1"/>
    </source>
</evidence>